<dbReference type="Gene3D" id="3.40.50.1390">
    <property type="entry name" value="Resolvase, N-terminal catalytic domain"/>
    <property type="match status" value="1"/>
</dbReference>
<feature type="domain" description="Recombinase" evidence="3">
    <location>
        <begin position="160"/>
        <end position="294"/>
    </location>
</feature>
<dbReference type="InterPro" id="IPR006119">
    <property type="entry name" value="Resolv_N"/>
</dbReference>
<evidence type="ECO:0000259" key="3">
    <source>
        <dbReference type="PROSITE" id="PS51737"/>
    </source>
</evidence>
<gene>
    <name evidence="4" type="ORF">LKD36_02460</name>
</gene>
<keyword evidence="1" id="KW-0175">Coiled coil</keyword>
<dbReference type="Proteomes" id="UP001198220">
    <property type="component" value="Unassembled WGS sequence"/>
</dbReference>
<sequence>MENAYIYTRVSTLIQVDGFSLEAQEAEIRAFAEARKINIVGKYTDEGKSGKNAEHRPAFTQMMEDIRSKKDNIRYVLVFKLSRFARNTSDTAKYLQELSSYGIGLLGIKDGIDTSTVTGKMIANIMGAVAEVELENIHEQTLAGRQQKARNGLWNGAQAPFGYSLKDKKLMIYQKEAETVKEIFRLYTEEGQSISYIAKKLNDENIQREQRGNVKISGFTDRTVRIILSNPVYAGMISYGRRHTVKVEGKNNETKVVKQDDESKIILVDGVHEPIVSKETFAKAAERLKKNVAHRKTRSDSTTVYPLTGLIRCPDCGKNIFGYTAPPRKKKNGKEGYYPRYISYRCISGRDRNGISCSLANKYYSGTKLETEVKEVISSMVTIPEFVELISQKIDIQTDVNSLRKKQTAIRNEITKYSGNLLQTEKRLTELDIADRHYQSKVDSLNRILDDLYEKIEDAQTRLDEVDQEIAMVEKSAMTKKSIFEMLEGFSKYYDVMSPEDKKALLQAMVSFIELYPEKRDDKHLIKTIHFTFPVTYDGESGALFVRTNELQVETVALLEK</sequence>
<evidence type="ECO:0000313" key="5">
    <source>
        <dbReference type="Proteomes" id="UP001198220"/>
    </source>
</evidence>
<evidence type="ECO:0000313" key="4">
    <source>
        <dbReference type="EMBL" id="MCC2125038.1"/>
    </source>
</evidence>
<protein>
    <submittedName>
        <fullName evidence="4">Recombinase family protein</fullName>
    </submittedName>
</protein>
<dbReference type="InterPro" id="IPR036162">
    <property type="entry name" value="Resolvase-like_N_sf"/>
</dbReference>
<dbReference type="PANTHER" id="PTHR30461">
    <property type="entry name" value="DNA-INVERTASE FROM LAMBDOID PROPHAGE"/>
    <property type="match status" value="1"/>
</dbReference>
<dbReference type="InterPro" id="IPR038109">
    <property type="entry name" value="DNA_bind_recomb_sf"/>
</dbReference>
<dbReference type="CDD" id="cd00338">
    <property type="entry name" value="Ser_Recombinase"/>
    <property type="match status" value="1"/>
</dbReference>
<dbReference type="PROSITE" id="PS51737">
    <property type="entry name" value="RECOMBINASE_DNA_BIND"/>
    <property type="match status" value="1"/>
</dbReference>
<dbReference type="Pfam" id="PF07508">
    <property type="entry name" value="Recombinase"/>
    <property type="match status" value="1"/>
</dbReference>
<dbReference type="PANTHER" id="PTHR30461:SF23">
    <property type="entry name" value="DNA RECOMBINASE-RELATED"/>
    <property type="match status" value="1"/>
</dbReference>
<evidence type="ECO:0000259" key="2">
    <source>
        <dbReference type="PROSITE" id="PS51736"/>
    </source>
</evidence>
<evidence type="ECO:0000256" key="1">
    <source>
        <dbReference type="SAM" id="Coils"/>
    </source>
</evidence>
<dbReference type="Pfam" id="PF00239">
    <property type="entry name" value="Resolvase"/>
    <property type="match status" value="1"/>
</dbReference>
<feature type="coiled-coil region" evidence="1">
    <location>
        <begin position="442"/>
        <end position="476"/>
    </location>
</feature>
<dbReference type="AlphaFoldDB" id="A0AAE3A697"/>
<dbReference type="InterPro" id="IPR011109">
    <property type="entry name" value="DNA_bind_recombinase_dom"/>
</dbReference>
<feature type="domain" description="Resolvase/invertase-type recombinase catalytic" evidence="2">
    <location>
        <begin position="3"/>
        <end position="152"/>
    </location>
</feature>
<dbReference type="EMBL" id="JAJEPS010000001">
    <property type="protein sequence ID" value="MCC2125038.1"/>
    <property type="molecule type" value="Genomic_DNA"/>
</dbReference>
<dbReference type="SUPFAM" id="SSF57997">
    <property type="entry name" value="Tropomyosin"/>
    <property type="match status" value="1"/>
</dbReference>
<proteinExistence type="predicted"/>
<dbReference type="Gene3D" id="3.90.1750.20">
    <property type="entry name" value="Putative Large Serine Recombinase, Chain B, Domain 2"/>
    <property type="match status" value="1"/>
</dbReference>
<keyword evidence="5" id="KW-1185">Reference proteome</keyword>
<comment type="caution">
    <text evidence="4">The sequence shown here is derived from an EMBL/GenBank/DDBJ whole genome shotgun (WGS) entry which is preliminary data.</text>
</comment>
<dbReference type="PROSITE" id="PS51736">
    <property type="entry name" value="RECOMBINASES_3"/>
    <property type="match status" value="1"/>
</dbReference>
<dbReference type="GO" id="GO:0003677">
    <property type="term" value="F:DNA binding"/>
    <property type="evidence" value="ECO:0007669"/>
    <property type="project" value="InterPro"/>
</dbReference>
<dbReference type="SMART" id="SM00857">
    <property type="entry name" value="Resolvase"/>
    <property type="match status" value="1"/>
</dbReference>
<dbReference type="SUPFAM" id="SSF53041">
    <property type="entry name" value="Resolvase-like"/>
    <property type="match status" value="1"/>
</dbReference>
<reference evidence="4 5" key="1">
    <citation type="submission" date="2021-10" db="EMBL/GenBank/DDBJ databases">
        <title>Anaerobic single-cell dispensing facilitates the cultivation of human gut bacteria.</title>
        <authorList>
            <person name="Afrizal A."/>
        </authorList>
    </citation>
    <scope>NUCLEOTIDE SEQUENCE [LARGE SCALE GENOMIC DNA]</scope>
    <source>
        <strain evidence="4 5">CLA-AA-H276</strain>
    </source>
</reference>
<dbReference type="Pfam" id="PF13408">
    <property type="entry name" value="Zn_ribbon_recom"/>
    <property type="match status" value="1"/>
</dbReference>
<dbReference type="InterPro" id="IPR025827">
    <property type="entry name" value="Zn_ribbon_recom_dom"/>
</dbReference>
<dbReference type="InterPro" id="IPR050639">
    <property type="entry name" value="SSR_resolvase"/>
</dbReference>
<name>A0AAE3A697_9FIRM</name>
<dbReference type="RefSeq" id="WP_308458520.1">
    <property type="nucleotide sequence ID" value="NZ_JAJEPS010000001.1"/>
</dbReference>
<accession>A0AAE3A697</accession>
<organism evidence="4 5">
    <name type="scientific">Hominiventricola filiformis</name>
    <dbReference type="NCBI Taxonomy" id="2885352"/>
    <lineage>
        <taxon>Bacteria</taxon>
        <taxon>Bacillati</taxon>
        <taxon>Bacillota</taxon>
        <taxon>Clostridia</taxon>
        <taxon>Lachnospirales</taxon>
        <taxon>Lachnospiraceae</taxon>
        <taxon>Hominiventricola</taxon>
    </lineage>
</organism>
<dbReference type="GO" id="GO:0000150">
    <property type="term" value="F:DNA strand exchange activity"/>
    <property type="evidence" value="ECO:0007669"/>
    <property type="project" value="InterPro"/>
</dbReference>